<dbReference type="Proteomes" id="UP000588586">
    <property type="component" value="Unassembled WGS sequence"/>
</dbReference>
<accession>A0A849HG28</accession>
<dbReference type="EMBL" id="JABEPQ010000002">
    <property type="protein sequence ID" value="NNM46895.1"/>
    <property type="molecule type" value="Genomic_DNA"/>
</dbReference>
<organism evidence="3 4">
    <name type="scientific">Knoellia koreensis</name>
    <dbReference type="NCBI Taxonomy" id="2730921"/>
    <lineage>
        <taxon>Bacteria</taxon>
        <taxon>Bacillati</taxon>
        <taxon>Actinomycetota</taxon>
        <taxon>Actinomycetes</taxon>
        <taxon>Micrococcales</taxon>
        <taxon>Intrasporangiaceae</taxon>
        <taxon>Knoellia</taxon>
    </lineage>
</organism>
<keyword evidence="2" id="KW-1133">Transmembrane helix</keyword>
<reference evidence="3 4" key="1">
    <citation type="submission" date="2020-04" db="EMBL/GenBank/DDBJ databases">
        <title>Knoellia sp. isolate from air conditioner.</title>
        <authorList>
            <person name="Chea S."/>
            <person name="Kim D.-U."/>
        </authorList>
    </citation>
    <scope>NUCLEOTIDE SEQUENCE [LARGE SCALE GENOMIC DNA]</scope>
    <source>
        <strain evidence="3 4">DB2414S</strain>
    </source>
</reference>
<feature type="transmembrane region" description="Helical" evidence="2">
    <location>
        <begin position="6"/>
        <end position="26"/>
    </location>
</feature>
<dbReference type="AlphaFoldDB" id="A0A849HG28"/>
<protein>
    <submittedName>
        <fullName evidence="3">Uncharacterized protein</fullName>
    </submittedName>
</protein>
<gene>
    <name evidence="3" type="ORF">HJG52_12870</name>
</gene>
<feature type="transmembrane region" description="Helical" evidence="2">
    <location>
        <begin position="72"/>
        <end position="96"/>
    </location>
</feature>
<keyword evidence="4" id="KW-1185">Reference proteome</keyword>
<feature type="transmembrane region" description="Helical" evidence="2">
    <location>
        <begin position="38"/>
        <end position="60"/>
    </location>
</feature>
<keyword evidence="2" id="KW-0472">Membrane</keyword>
<dbReference type="RefSeq" id="WP_171243935.1">
    <property type="nucleotide sequence ID" value="NZ_JABEPQ010000002.1"/>
</dbReference>
<evidence type="ECO:0000313" key="4">
    <source>
        <dbReference type="Proteomes" id="UP000588586"/>
    </source>
</evidence>
<name>A0A849HG28_9MICO</name>
<keyword evidence="2" id="KW-0812">Transmembrane</keyword>
<sequence length="120" mass="12814">MWGLSWMWVVPVAANLGILLTGIVLVSVRGASARWGRLALLALGLITLATLSNVGLTGAMVQGAMRPWSENYQLLGLATTVTQLLGFGLLIAALVADRTTPPTPALEPRPWQQPWPADDE</sequence>
<evidence type="ECO:0000256" key="1">
    <source>
        <dbReference type="SAM" id="MobiDB-lite"/>
    </source>
</evidence>
<evidence type="ECO:0000313" key="3">
    <source>
        <dbReference type="EMBL" id="NNM46895.1"/>
    </source>
</evidence>
<feature type="region of interest" description="Disordered" evidence="1">
    <location>
        <begin position="101"/>
        <end position="120"/>
    </location>
</feature>
<evidence type="ECO:0000256" key="2">
    <source>
        <dbReference type="SAM" id="Phobius"/>
    </source>
</evidence>
<comment type="caution">
    <text evidence="3">The sequence shown here is derived from an EMBL/GenBank/DDBJ whole genome shotgun (WGS) entry which is preliminary data.</text>
</comment>
<proteinExistence type="predicted"/>
<feature type="compositionally biased region" description="Pro residues" evidence="1">
    <location>
        <begin position="101"/>
        <end position="113"/>
    </location>
</feature>